<evidence type="ECO:0000256" key="7">
    <source>
        <dbReference type="HAMAP-Rule" id="MF_00209"/>
    </source>
</evidence>
<dbReference type="EMBL" id="CP003378">
    <property type="protein sequence ID" value="AFZ70306.1"/>
    <property type="molecule type" value="Genomic_DNA"/>
</dbReference>
<comment type="subunit">
    <text evidence="7">Homohexamer.</text>
</comment>
<evidence type="ECO:0000313" key="8">
    <source>
        <dbReference type="EMBL" id="AFZ70306.1"/>
    </source>
</evidence>
<dbReference type="Pfam" id="PF00719">
    <property type="entry name" value="Pyrophosphatase"/>
    <property type="match status" value="1"/>
</dbReference>
<feature type="binding site" evidence="7">
    <location>
        <position position="65"/>
    </location>
    <ligand>
        <name>Mg(2+)</name>
        <dbReference type="ChEBI" id="CHEBI:18420"/>
        <label>1</label>
    </ligand>
</feature>
<dbReference type="Proteomes" id="UP000010469">
    <property type="component" value="Chromosome"/>
</dbReference>
<dbReference type="OrthoDB" id="134160at2157"/>
<evidence type="ECO:0000256" key="5">
    <source>
        <dbReference type="ARBA" id="ARBA00022842"/>
    </source>
</evidence>
<evidence type="ECO:0000256" key="3">
    <source>
        <dbReference type="ARBA" id="ARBA00022723"/>
    </source>
</evidence>
<accession>L0A8X3</accession>
<feature type="binding site" evidence="7">
    <location>
        <position position="141"/>
    </location>
    <ligand>
        <name>substrate</name>
    </ligand>
</feature>
<dbReference type="InParanoid" id="L0A8X3"/>
<name>L0A8X3_CALLD</name>
<dbReference type="GO" id="GO:0005737">
    <property type="term" value="C:cytoplasm"/>
    <property type="evidence" value="ECO:0007669"/>
    <property type="project" value="UniProtKB-SubCell"/>
</dbReference>
<protein>
    <recommendedName>
        <fullName evidence="7">Inorganic pyrophosphatase</fullName>
        <ecNumber evidence="7">3.6.1.1</ecNumber>
    </recommendedName>
    <alternativeName>
        <fullName evidence="7">Pyrophosphate phospho-hydrolase</fullName>
        <shortName evidence="7">PPase</shortName>
    </alternativeName>
</protein>
<feature type="binding site" evidence="7">
    <location>
        <position position="70"/>
    </location>
    <ligand>
        <name>Mg(2+)</name>
        <dbReference type="ChEBI" id="CHEBI:18420"/>
        <label>2</label>
    </ligand>
</feature>
<comment type="cofactor">
    <cofactor evidence="1 7">
        <name>Mg(2+)</name>
        <dbReference type="ChEBI" id="CHEBI:18420"/>
    </cofactor>
</comment>
<dbReference type="PROSITE" id="PS00387">
    <property type="entry name" value="PPASE"/>
    <property type="match status" value="1"/>
</dbReference>
<feature type="binding site" evidence="7">
    <location>
        <position position="43"/>
    </location>
    <ligand>
        <name>substrate</name>
    </ligand>
</feature>
<comment type="similarity">
    <text evidence="7">Belongs to the PPase family.</text>
</comment>
<comment type="subcellular location">
    <subcellularLocation>
        <location evidence="7">Cytoplasm</location>
    </subcellularLocation>
</comment>
<evidence type="ECO:0000313" key="9">
    <source>
        <dbReference type="Proteomes" id="UP000010469"/>
    </source>
</evidence>
<dbReference type="InterPro" id="IPR036649">
    <property type="entry name" value="Pyrophosphatase_sf"/>
</dbReference>
<keyword evidence="9" id="KW-1185">Reference proteome</keyword>
<dbReference type="FunFam" id="3.90.80.10:FF:000003">
    <property type="entry name" value="Inorganic pyrophosphatase"/>
    <property type="match status" value="1"/>
</dbReference>
<proteinExistence type="inferred from homology"/>
<dbReference type="Gene3D" id="3.90.80.10">
    <property type="entry name" value="Inorganic pyrophosphatase"/>
    <property type="match status" value="1"/>
</dbReference>
<dbReference type="NCBIfam" id="NF002317">
    <property type="entry name" value="PRK01250.1"/>
    <property type="match status" value="1"/>
</dbReference>
<keyword evidence="2 7" id="KW-0963">Cytoplasm</keyword>
<feature type="binding site" evidence="7">
    <location>
        <position position="55"/>
    </location>
    <ligand>
        <name>substrate</name>
    </ligand>
</feature>
<dbReference type="GeneID" id="14211806"/>
<dbReference type="AlphaFoldDB" id="L0A8X3"/>
<evidence type="ECO:0000256" key="4">
    <source>
        <dbReference type="ARBA" id="ARBA00022801"/>
    </source>
</evidence>
<feature type="binding site" evidence="7">
    <location>
        <position position="29"/>
    </location>
    <ligand>
        <name>substrate</name>
    </ligand>
</feature>
<dbReference type="SUPFAM" id="SSF50324">
    <property type="entry name" value="Inorganic pyrophosphatase"/>
    <property type="match status" value="1"/>
</dbReference>
<keyword evidence="5 7" id="KW-0460">Magnesium</keyword>
<dbReference type="HOGENOM" id="CLU_073198_1_0_2"/>
<keyword evidence="3 7" id="KW-0479">Metal-binding</keyword>
<dbReference type="GO" id="GO:0004427">
    <property type="term" value="F:inorganic diphosphate phosphatase activity"/>
    <property type="evidence" value="ECO:0007669"/>
    <property type="project" value="UniProtKB-UniRule"/>
</dbReference>
<evidence type="ECO:0000256" key="2">
    <source>
        <dbReference type="ARBA" id="ARBA00022490"/>
    </source>
</evidence>
<dbReference type="PANTHER" id="PTHR10286">
    <property type="entry name" value="INORGANIC PYROPHOSPHATASE"/>
    <property type="match status" value="1"/>
</dbReference>
<dbReference type="CDD" id="cd00412">
    <property type="entry name" value="pyrophosphatase"/>
    <property type="match status" value="1"/>
</dbReference>
<keyword evidence="4 7" id="KW-0378">Hydrolase</keyword>
<dbReference type="FunCoup" id="L0A8X3">
    <property type="interactions" value="80"/>
</dbReference>
<organism evidence="8 9">
    <name type="scientific">Caldisphaera lagunensis (strain DSM 15908 / JCM 11604 / ANMR 0165 / IC-154)</name>
    <dbReference type="NCBI Taxonomy" id="1056495"/>
    <lineage>
        <taxon>Archaea</taxon>
        <taxon>Thermoproteota</taxon>
        <taxon>Thermoprotei</taxon>
        <taxon>Acidilobales</taxon>
        <taxon>Caldisphaeraceae</taxon>
        <taxon>Caldisphaera</taxon>
    </lineage>
</organism>
<dbReference type="EC" id="3.6.1.1" evidence="7"/>
<dbReference type="eggNOG" id="arCOG01711">
    <property type="taxonomic scope" value="Archaea"/>
</dbReference>
<dbReference type="GO" id="GO:0006796">
    <property type="term" value="P:phosphate-containing compound metabolic process"/>
    <property type="evidence" value="ECO:0007669"/>
    <property type="project" value="InterPro"/>
</dbReference>
<gene>
    <name evidence="7" type="primary">ppa</name>
    <name evidence="8" type="ordered locus">Calag_0546</name>
</gene>
<feature type="binding site" evidence="7">
    <location>
        <position position="70"/>
    </location>
    <ligand>
        <name>Mg(2+)</name>
        <dbReference type="ChEBI" id="CHEBI:18420"/>
        <label>1</label>
    </ligand>
</feature>
<dbReference type="STRING" id="1056495.Calag_0546"/>
<reference evidence="8 9" key="1">
    <citation type="submission" date="2012-03" db="EMBL/GenBank/DDBJ databases">
        <title>Complete genome of Caldisphaera lagunensis DSM 15908.</title>
        <authorList>
            <person name="Lucas S."/>
            <person name="Copeland A."/>
            <person name="Lapidus A."/>
            <person name="Glavina del Rio T."/>
            <person name="Dalin E."/>
            <person name="Tice H."/>
            <person name="Bruce D."/>
            <person name="Goodwin L."/>
            <person name="Pitluck S."/>
            <person name="Peters L."/>
            <person name="Mikhailova N."/>
            <person name="Teshima H."/>
            <person name="Kyrpides N."/>
            <person name="Mavromatis K."/>
            <person name="Ivanova N."/>
            <person name="Brettin T."/>
            <person name="Detter J.C."/>
            <person name="Han C."/>
            <person name="Larimer F."/>
            <person name="Land M."/>
            <person name="Hauser L."/>
            <person name="Markowitz V."/>
            <person name="Cheng J.-F."/>
            <person name="Hugenholtz P."/>
            <person name="Woyke T."/>
            <person name="Wu D."/>
            <person name="Spring S."/>
            <person name="Schroeder M."/>
            <person name="Brambilla E."/>
            <person name="Klenk H.-P."/>
            <person name="Eisen J.A."/>
        </authorList>
    </citation>
    <scope>NUCLEOTIDE SEQUENCE [LARGE SCALE GENOMIC DNA]</scope>
    <source>
        <strain evidence="9">DSM 15908 / JCM 11604 / IC-154</strain>
    </source>
</reference>
<dbReference type="InterPro" id="IPR008162">
    <property type="entry name" value="Pyrophosphatase"/>
</dbReference>
<evidence type="ECO:0000256" key="1">
    <source>
        <dbReference type="ARBA" id="ARBA00001946"/>
    </source>
</evidence>
<feature type="binding site" evidence="7">
    <location>
        <position position="102"/>
    </location>
    <ligand>
        <name>Mg(2+)</name>
        <dbReference type="ChEBI" id="CHEBI:18420"/>
        <label>1</label>
    </ligand>
</feature>
<comment type="catalytic activity">
    <reaction evidence="6 7">
        <text>diphosphate + H2O = 2 phosphate + H(+)</text>
        <dbReference type="Rhea" id="RHEA:24576"/>
        <dbReference type="ChEBI" id="CHEBI:15377"/>
        <dbReference type="ChEBI" id="CHEBI:15378"/>
        <dbReference type="ChEBI" id="CHEBI:33019"/>
        <dbReference type="ChEBI" id="CHEBI:43474"/>
        <dbReference type="EC" id="3.6.1.1"/>
    </reaction>
</comment>
<comment type="function">
    <text evidence="7">Catalyzes the hydrolysis of inorganic pyrophosphate (PPi) forming two phosphate ions.</text>
</comment>
<dbReference type="KEGG" id="clg:Calag_0546"/>
<sequence length="177" mass="19940">MCLDNLGPGSKAPDLVNMFVEIPMNSSVKYELDEETCLVKVDRFLYTSMSYPFNYGFIPGTKSEDGDPIDLLLISREPIMPGSIIEAKPIGMLIMQDEEGPDSKIIAVPKEKLDPIYGSWNNVNDIPDFLKKKISHFFEHYKELEPGKWVKVTGWEGADKAKAEILNAVKRAKEEKA</sequence>
<evidence type="ECO:0000256" key="6">
    <source>
        <dbReference type="ARBA" id="ARBA00047820"/>
    </source>
</evidence>
<dbReference type="HAMAP" id="MF_00209">
    <property type="entry name" value="Inorganic_PPase"/>
    <property type="match status" value="1"/>
</dbReference>
<dbReference type="GO" id="GO:0000287">
    <property type="term" value="F:magnesium ion binding"/>
    <property type="evidence" value="ECO:0007669"/>
    <property type="project" value="UniProtKB-UniRule"/>
</dbReference>
<dbReference type="RefSeq" id="WP_015232204.1">
    <property type="nucleotide sequence ID" value="NC_019791.1"/>
</dbReference>